<dbReference type="Pfam" id="PF07729">
    <property type="entry name" value="FCD"/>
    <property type="match status" value="1"/>
</dbReference>
<accession>A0A5Q2FE31</accession>
<keyword evidence="1" id="KW-0805">Transcription regulation</keyword>
<evidence type="ECO:0000256" key="2">
    <source>
        <dbReference type="ARBA" id="ARBA00023125"/>
    </source>
</evidence>
<dbReference type="Gene3D" id="1.10.10.10">
    <property type="entry name" value="Winged helix-like DNA-binding domain superfamily/Winged helix DNA-binding domain"/>
    <property type="match status" value="1"/>
</dbReference>
<dbReference type="PANTHER" id="PTHR43537:SF24">
    <property type="entry name" value="GLUCONATE OPERON TRANSCRIPTIONAL REPRESSOR"/>
    <property type="match status" value="1"/>
</dbReference>
<dbReference type="Proteomes" id="UP000386847">
    <property type="component" value="Chromosome"/>
</dbReference>
<dbReference type="Gene3D" id="1.20.120.530">
    <property type="entry name" value="GntR ligand-binding domain-like"/>
    <property type="match status" value="1"/>
</dbReference>
<dbReference type="SMART" id="SM00895">
    <property type="entry name" value="FCD"/>
    <property type="match status" value="1"/>
</dbReference>
<dbReference type="Pfam" id="PF00392">
    <property type="entry name" value="GntR"/>
    <property type="match status" value="1"/>
</dbReference>
<dbReference type="RefSeq" id="WP_153571884.1">
    <property type="nucleotide sequence ID" value="NZ_CP045725.1"/>
</dbReference>
<name>A0A5Q2FE31_9ACTN</name>
<organism evidence="5 6">
    <name type="scientific">Raineyella fluvialis</name>
    <dbReference type="NCBI Taxonomy" id="2662261"/>
    <lineage>
        <taxon>Bacteria</taxon>
        <taxon>Bacillati</taxon>
        <taxon>Actinomycetota</taxon>
        <taxon>Actinomycetes</taxon>
        <taxon>Propionibacteriales</taxon>
        <taxon>Propionibacteriaceae</taxon>
        <taxon>Raineyella</taxon>
    </lineage>
</organism>
<protein>
    <submittedName>
        <fullName evidence="5">GntR family transcriptional regulator</fullName>
    </submittedName>
</protein>
<keyword evidence="3" id="KW-0804">Transcription</keyword>
<dbReference type="CDD" id="cd07377">
    <property type="entry name" value="WHTH_GntR"/>
    <property type="match status" value="1"/>
</dbReference>
<keyword evidence="2" id="KW-0238">DNA-binding</keyword>
<dbReference type="GO" id="GO:0003677">
    <property type="term" value="F:DNA binding"/>
    <property type="evidence" value="ECO:0007669"/>
    <property type="project" value="UniProtKB-KW"/>
</dbReference>
<dbReference type="InterPro" id="IPR008920">
    <property type="entry name" value="TF_FadR/GntR_C"/>
</dbReference>
<dbReference type="SUPFAM" id="SSF46785">
    <property type="entry name" value="Winged helix' DNA-binding domain"/>
    <property type="match status" value="1"/>
</dbReference>
<dbReference type="EMBL" id="CP045725">
    <property type="protein sequence ID" value="QGF23353.1"/>
    <property type="molecule type" value="Genomic_DNA"/>
</dbReference>
<evidence type="ECO:0000313" key="5">
    <source>
        <dbReference type="EMBL" id="QGF23353.1"/>
    </source>
</evidence>
<gene>
    <name evidence="5" type="ORF">Rai3103_06400</name>
</gene>
<dbReference type="KEGG" id="rain:Rai3103_06400"/>
<dbReference type="InterPro" id="IPR036388">
    <property type="entry name" value="WH-like_DNA-bd_sf"/>
</dbReference>
<keyword evidence="6" id="KW-1185">Reference proteome</keyword>
<evidence type="ECO:0000256" key="3">
    <source>
        <dbReference type="ARBA" id="ARBA00023163"/>
    </source>
</evidence>
<evidence type="ECO:0000313" key="6">
    <source>
        <dbReference type="Proteomes" id="UP000386847"/>
    </source>
</evidence>
<reference evidence="5 6" key="1">
    <citation type="submission" date="2019-10" db="EMBL/GenBank/DDBJ databases">
        <title>Genomic analysis of Raineyella sp. CBA3103.</title>
        <authorList>
            <person name="Roh S.W."/>
        </authorList>
    </citation>
    <scope>NUCLEOTIDE SEQUENCE [LARGE SCALE GENOMIC DNA]</scope>
    <source>
        <strain evidence="5 6">CBA3103</strain>
    </source>
</reference>
<dbReference type="SMART" id="SM00345">
    <property type="entry name" value="HTH_GNTR"/>
    <property type="match status" value="1"/>
</dbReference>
<dbReference type="InterPro" id="IPR000524">
    <property type="entry name" value="Tscrpt_reg_HTH_GntR"/>
</dbReference>
<proteinExistence type="predicted"/>
<dbReference type="InterPro" id="IPR036390">
    <property type="entry name" value="WH_DNA-bd_sf"/>
</dbReference>
<dbReference type="SUPFAM" id="SSF48008">
    <property type="entry name" value="GntR ligand-binding domain-like"/>
    <property type="match status" value="1"/>
</dbReference>
<evidence type="ECO:0000259" key="4">
    <source>
        <dbReference type="PROSITE" id="PS50949"/>
    </source>
</evidence>
<feature type="domain" description="HTH gntR-type" evidence="4">
    <location>
        <begin position="13"/>
        <end position="80"/>
    </location>
</feature>
<evidence type="ECO:0000256" key="1">
    <source>
        <dbReference type="ARBA" id="ARBA00023015"/>
    </source>
</evidence>
<sequence length="235" mass="25584">MSSPAGRSSVVGGRLARGVYERLKQDLLAGRYPAGEAITVVKLREEYGVSKQPVMEALHMLAADRLVQIQPQVGVRVSQYTPEEVGTFFWMFARTEGGMAFRAATRRSEAQLAELAALCDRLDALASRDDGSGGQAYVQDNRNIHSLIHRMANAPLAADISHDLWDLSDFLIATHGGGFTGSLVERNRGHREVYEGIRDRDPEAAERAMTQHILDSPLASFRGTGGVADHPASPT</sequence>
<dbReference type="AlphaFoldDB" id="A0A5Q2FE31"/>
<dbReference type="PROSITE" id="PS50949">
    <property type="entry name" value="HTH_GNTR"/>
    <property type="match status" value="1"/>
</dbReference>
<dbReference type="PANTHER" id="PTHR43537">
    <property type="entry name" value="TRANSCRIPTIONAL REGULATOR, GNTR FAMILY"/>
    <property type="match status" value="1"/>
</dbReference>
<dbReference type="InterPro" id="IPR011711">
    <property type="entry name" value="GntR_C"/>
</dbReference>
<dbReference type="GO" id="GO:0003700">
    <property type="term" value="F:DNA-binding transcription factor activity"/>
    <property type="evidence" value="ECO:0007669"/>
    <property type="project" value="InterPro"/>
</dbReference>